<evidence type="ECO:0000313" key="3">
    <source>
        <dbReference type="Proteomes" id="UP000008332"/>
    </source>
</evidence>
<dbReference type="AlphaFoldDB" id="Q21RA5"/>
<dbReference type="STRING" id="338969.Rfer_4000"/>
<dbReference type="InterPro" id="IPR036736">
    <property type="entry name" value="ACP-like_sf"/>
</dbReference>
<name>Q21RA5_ALBFT</name>
<dbReference type="PROSITE" id="PS50075">
    <property type="entry name" value="CARRIER"/>
    <property type="match status" value="1"/>
</dbReference>
<feature type="domain" description="Carrier" evidence="1">
    <location>
        <begin position="59"/>
        <end position="134"/>
    </location>
</feature>
<sequence>MCWILKHPKFQRLPKQPVENCPAMDTCKCLATIGVQCAVHLLLYPVPIQSRTNVTPVASMLFDQIKNYLVETAGVDPQQFENPELKIADLELDSLGLIEMLFEVEDKYGFQIPDPMVFLPMTFAGMVTAIEAMVQEHTKLQTALN</sequence>
<dbReference type="HOGENOM" id="CLU_1785373_0_0_4"/>
<proteinExistence type="predicted"/>
<dbReference type="KEGG" id="rfr:Rfer_4000"/>
<keyword evidence="3" id="KW-1185">Reference proteome</keyword>
<dbReference type="Gene3D" id="1.10.1200.10">
    <property type="entry name" value="ACP-like"/>
    <property type="match status" value="1"/>
</dbReference>
<gene>
    <name evidence="2" type="ordered locus">Rfer_4000</name>
</gene>
<dbReference type="Pfam" id="PF00550">
    <property type="entry name" value="PP-binding"/>
    <property type="match status" value="1"/>
</dbReference>
<dbReference type="eggNOG" id="COG0236">
    <property type="taxonomic scope" value="Bacteria"/>
</dbReference>
<dbReference type="EMBL" id="CP000267">
    <property type="protein sequence ID" value="ABD71698.1"/>
    <property type="molecule type" value="Genomic_DNA"/>
</dbReference>
<protein>
    <recommendedName>
        <fullName evidence="1">Carrier domain-containing protein</fullName>
    </recommendedName>
</protein>
<accession>Q21RA5</accession>
<dbReference type="SUPFAM" id="SSF47336">
    <property type="entry name" value="ACP-like"/>
    <property type="match status" value="1"/>
</dbReference>
<organism evidence="2 3">
    <name type="scientific">Albidiferax ferrireducens (strain ATCC BAA-621 / DSM 15236 / T118)</name>
    <name type="common">Rhodoferax ferrireducens</name>
    <dbReference type="NCBI Taxonomy" id="338969"/>
    <lineage>
        <taxon>Bacteria</taxon>
        <taxon>Pseudomonadati</taxon>
        <taxon>Pseudomonadota</taxon>
        <taxon>Betaproteobacteria</taxon>
        <taxon>Burkholderiales</taxon>
        <taxon>Comamonadaceae</taxon>
        <taxon>Rhodoferax</taxon>
    </lineage>
</organism>
<evidence type="ECO:0000259" key="1">
    <source>
        <dbReference type="PROSITE" id="PS50075"/>
    </source>
</evidence>
<evidence type="ECO:0000313" key="2">
    <source>
        <dbReference type="EMBL" id="ABD71698.1"/>
    </source>
</evidence>
<dbReference type="Proteomes" id="UP000008332">
    <property type="component" value="Chromosome"/>
</dbReference>
<dbReference type="InterPro" id="IPR009081">
    <property type="entry name" value="PP-bd_ACP"/>
</dbReference>
<reference evidence="3" key="1">
    <citation type="submission" date="2006-02" db="EMBL/GenBank/DDBJ databases">
        <title>Complete sequence of chromosome of Rhodoferax ferrireducens DSM 15236.</title>
        <authorList>
            <person name="Copeland A."/>
            <person name="Lucas S."/>
            <person name="Lapidus A."/>
            <person name="Barry K."/>
            <person name="Detter J.C."/>
            <person name="Glavina del Rio T."/>
            <person name="Hammon N."/>
            <person name="Israni S."/>
            <person name="Pitluck S."/>
            <person name="Brettin T."/>
            <person name="Bruce D."/>
            <person name="Han C."/>
            <person name="Tapia R."/>
            <person name="Gilna P."/>
            <person name="Kiss H."/>
            <person name="Schmutz J."/>
            <person name="Larimer F."/>
            <person name="Land M."/>
            <person name="Kyrpides N."/>
            <person name="Ivanova N."/>
            <person name="Richardson P."/>
        </authorList>
    </citation>
    <scope>NUCLEOTIDE SEQUENCE [LARGE SCALE GENOMIC DNA]</scope>
    <source>
        <strain evidence="3">ATCC BAA-621 / DSM 15236 / T118</strain>
    </source>
</reference>